<dbReference type="Proteomes" id="UP000020681">
    <property type="component" value="Unassembled WGS sequence"/>
</dbReference>
<comment type="caution">
    <text evidence="2">The sequence shown here is derived from an EMBL/GenBank/DDBJ whole genome shotgun (WGS) entry which is preliminary data.</text>
</comment>
<evidence type="ECO:0000313" key="3">
    <source>
        <dbReference type="Proteomes" id="UP000020681"/>
    </source>
</evidence>
<sequence length="37" mass="3857">MPWCLVHLPILMPSPARLAGAGPKGAGGVLPRWHATP</sequence>
<feature type="region of interest" description="Disordered" evidence="1">
    <location>
        <begin position="16"/>
        <end position="37"/>
    </location>
</feature>
<gene>
    <name evidence="2" type="ORF">I551_7612</name>
</gene>
<keyword evidence="3" id="KW-1185">Reference proteome</keyword>
<reference evidence="2 3" key="1">
    <citation type="submission" date="2014-01" db="EMBL/GenBank/DDBJ databases">
        <authorList>
            <person name="Dobos K."/>
            <person name="Lenaerts A."/>
            <person name="Ordway D."/>
            <person name="DeGroote M.A."/>
            <person name="Parker T."/>
            <person name="Sizemore C."/>
            <person name="Tallon L.J."/>
            <person name="Sadzewicz L.K."/>
            <person name="Sengamalay N."/>
            <person name="Fraser C.M."/>
            <person name="Hine E."/>
            <person name="Shefchek K.A."/>
            <person name="Das S.P."/>
            <person name="Tettelin H."/>
        </authorList>
    </citation>
    <scope>NUCLEOTIDE SEQUENCE [LARGE SCALE GENOMIC DNA]</scope>
    <source>
        <strain evidence="2 3">Harvey</strain>
    </source>
</reference>
<organism evidence="2 3">
    <name type="scientific">Mycobacterium ulcerans str. Harvey</name>
    <dbReference type="NCBI Taxonomy" id="1299332"/>
    <lineage>
        <taxon>Bacteria</taxon>
        <taxon>Bacillati</taxon>
        <taxon>Actinomycetota</taxon>
        <taxon>Actinomycetes</taxon>
        <taxon>Mycobacteriales</taxon>
        <taxon>Mycobacteriaceae</taxon>
        <taxon>Mycobacterium</taxon>
        <taxon>Mycobacterium ulcerans group</taxon>
    </lineage>
</organism>
<name>A0ABP3A2Y6_MYCUL</name>
<protein>
    <submittedName>
        <fullName evidence="2">Uncharacterized protein</fullName>
    </submittedName>
</protein>
<dbReference type="EMBL" id="JAOL01000186">
    <property type="protein sequence ID" value="EUA85925.1"/>
    <property type="molecule type" value="Genomic_DNA"/>
</dbReference>
<evidence type="ECO:0000313" key="2">
    <source>
        <dbReference type="EMBL" id="EUA85925.1"/>
    </source>
</evidence>
<evidence type="ECO:0000256" key="1">
    <source>
        <dbReference type="SAM" id="MobiDB-lite"/>
    </source>
</evidence>
<accession>A0ABP3A2Y6</accession>
<proteinExistence type="predicted"/>